<feature type="domain" description="PAC" evidence="11">
    <location>
        <begin position="1154"/>
        <end position="1207"/>
    </location>
</feature>
<dbReference type="Gene3D" id="1.10.287.130">
    <property type="match status" value="1"/>
</dbReference>
<dbReference type="InterPro" id="IPR035909">
    <property type="entry name" value="CheB_C"/>
</dbReference>
<dbReference type="Gene3D" id="3.30.565.10">
    <property type="entry name" value="Histidine kinase-like ATPase, C-terminal domain"/>
    <property type="match status" value="1"/>
</dbReference>
<evidence type="ECO:0000256" key="4">
    <source>
        <dbReference type="ARBA" id="ARBA00022679"/>
    </source>
</evidence>
<dbReference type="Pfam" id="PF08447">
    <property type="entry name" value="PAS_3"/>
    <property type="match status" value="2"/>
</dbReference>
<comment type="catalytic activity">
    <reaction evidence="1">
        <text>ATP + protein L-histidine = ADP + protein N-phospho-L-histidine.</text>
        <dbReference type="EC" id="2.7.13.3"/>
    </reaction>
</comment>
<evidence type="ECO:0000256" key="3">
    <source>
        <dbReference type="ARBA" id="ARBA00022603"/>
    </source>
</evidence>
<keyword evidence="3" id="KW-0489">Methyltransferase</keyword>
<dbReference type="SUPFAM" id="SSF53335">
    <property type="entry name" value="S-adenosyl-L-methionine-dependent methyltransferases"/>
    <property type="match status" value="1"/>
</dbReference>
<comment type="catalytic activity">
    <reaction evidence="2">
        <text>L-glutamyl-[protein] + S-adenosyl-L-methionine = [protein]-L-glutamate 5-O-methyl ester + S-adenosyl-L-homocysteine</text>
        <dbReference type="Rhea" id="RHEA:24452"/>
        <dbReference type="Rhea" id="RHEA-COMP:10208"/>
        <dbReference type="Rhea" id="RHEA-COMP:10311"/>
        <dbReference type="ChEBI" id="CHEBI:29973"/>
        <dbReference type="ChEBI" id="CHEBI:57856"/>
        <dbReference type="ChEBI" id="CHEBI:59789"/>
        <dbReference type="ChEBI" id="CHEBI:82795"/>
        <dbReference type="EC" id="2.1.1.80"/>
    </reaction>
</comment>
<dbReference type="InterPro" id="IPR050903">
    <property type="entry name" value="Bact_Chemotaxis_MeTrfase"/>
</dbReference>
<dbReference type="RefSeq" id="WP_221251948.1">
    <property type="nucleotide sequence ID" value="NZ_AP024355.1"/>
</dbReference>
<dbReference type="SUPFAM" id="SSF52738">
    <property type="entry name" value="Methylesterase CheB, C-terminal domain"/>
    <property type="match status" value="1"/>
</dbReference>
<dbReference type="InterPro" id="IPR001789">
    <property type="entry name" value="Sig_transdc_resp-reg_receiver"/>
</dbReference>
<dbReference type="SMART" id="SM00448">
    <property type="entry name" value="REC"/>
    <property type="match status" value="1"/>
</dbReference>
<name>A0ABN6DX95_9BACT</name>
<dbReference type="PRINTS" id="PR00996">
    <property type="entry name" value="CHERMTFRASE"/>
</dbReference>
<keyword evidence="8" id="KW-0175">Coiled coil</keyword>
<dbReference type="SMART" id="SM00388">
    <property type="entry name" value="HisKA"/>
    <property type="match status" value="1"/>
</dbReference>
<dbReference type="SMART" id="SM00387">
    <property type="entry name" value="HATPase_c"/>
    <property type="match status" value="1"/>
</dbReference>
<dbReference type="NCBIfam" id="TIGR00229">
    <property type="entry name" value="sensory_box"/>
    <property type="match status" value="3"/>
</dbReference>
<sequence length="1585" mass="174791">MAIGASAGSQEALEQLFTAMPADCNLAFVVIMPLSSALPSLLPETLGRFSCMEVVVAEEGMALRPNTVHVNLAASELVLSGGSFRQATPDEGSGATAQPINRFFNSLAADLGEHCIAVLLSGQEADGAEGARAVKAAGGSVLVQEPSSAIHPALPQAVVATGAADLVLPAGQMAEKIAAMAREACSLSPQACRMTTHEEDLAAVFSLVKTRTGHDFSSYKRSTVMRRIERRMAVKDVAGMKKYLALLQSSEQEPQALGQEILIGVTSFFRDPEAFETLRREIIPALFANRSADDPVRIWHACCATGEEVYSTAILIREYLSEQRSDAKVQLFATDIDQSAIAHARAGLYSEDIEAAVGKERLDRFFTRVGSRWQVEKTLREMVVFAHHSLIKDPPFSRLDLLVCRNFLIYLNPDMQQRLISLFHLALKPGGCLFLGAAETVGRLSETFSPIDKKWKIFKRLEGNRGEIASFPFLAPVLTFPKPWLPPRVTVAGGKTPAQLADKILRERYFPPCIVVSANYEVVHISAQGNRYLEVPEGEPTRDILKMAPPELRAPLRAAIYKAFSERKPVAFRGVRVSLHGHEAAVNLQVEPLVVPPAEGDLAMVVLEPAPAAASHPGPLSITDAPAGDEATKDLLIAQLEEQLRITQEQLQAVAEQLETSHEGFMAANEELMSINEEYQSANEELQSTNEELETSKEELQALNEQLVTVNTELQDKVEELDRANSDMENLFKSAEIATIFLDRQFTIRRFSPAMAELFDLIPSDIGRPFRHLAGSIDWSELREDAGEVLETLAPVEREVADREELRHFLMRVLPYRTSEGRVDGVAVTLVDITERKLSELNLQKMDKQRQLALDAARMGWWHYDPSTQIASWDERYKDIFEVSGYQRPNEEILARIHPADLPGVWAKVEAALDPANPQPYQAEYRIRLPDGSLRWVKAHGIASFEGTGQERRATSFVGTVADITARKLAEERIRSTALFPEENPWPVLRVTVDGILLYANRASGALLNQLQCSIGGAIPEFMRRELAAALEKGEHRKLEIRCGERDLSFALVPIAERGYVNLYGHDVTERNRAEAALRHGRELLSEAESLSHTGAWEYDLSTGRWTFSEEWLKIHGCPKQGLTMDELMNIAHPEDQAAIARAFEGVRNGVAPYDLEHRILRRSDGAVRTVHARGRFECDADGKVFRVYGFAQDITERKKLETQYLHAQKMESVGRLAGGVAHDFNNILTAISGFAHVTLRKMPAELPLRSNLEQILLATDRAASLTRELLLFSRKQPSERRTLDLNEILGKVEAFLQRTLGTDIDLRTLPHASPLPVLADSHQLQQVLMNLAVNARDAMPQGGTLTMQAKTVELDEQSALAHGQAKPGAYALLRVSDTGTGMDQATLKQIFEPFFTSKGVGKGTGLGLAVAYGIIKQHEGFITADSKPGQGSSFHIYLPLTTPAAASTETPEPAEEEIPGGTETLLLAEDDELVRELVTRVLEDAGYQVIPAVDGRDALQKFEEYADAIQLLLFDLVMPNMNGAEASEQIRRGRPELKVIFASGYAPEQVQQQAAIAPGSHFIFKPVAPLELLQKVRSVLDGDT</sequence>
<dbReference type="Pfam" id="PF01739">
    <property type="entry name" value="CheR"/>
    <property type="match status" value="1"/>
</dbReference>
<dbReference type="InterPro" id="IPR036097">
    <property type="entry name" value="HisK_dim/P_sf"/>
</dbReference>
<dbReference type="PANTHER" id="PTHR24422">
    <property type="entry name" value="CHEMOTAXIS PROTEIN METHYLTRANSFERASE"/>
    <property type="match status" value="1"/>
</dbReference>
<dbReference type="SUPFAM" id="SSF55785">
    <property type="entry name" value="PYP-like sensor domain (PAS domain)"/>
    <property type="match status" value="3"/>
</dbReference>
<dbReference type="SUPFAM" id="SSF55874">
    <property type="entry name" value="ATPase domain of HSP90 chaperone/DNA topoisomerase II/histidine kinase"/>
    <property type="match status" value="1"/>
</dbReference>
<dbReference type="InterPro" id="IPR035965">
    <property type="entry name" value="PAS-like_dom_sf"/>
</dbReference>
<dbReference type="Pfam" id="PF13596">
    <property type="entry name" value="PAS_10"/>
    <property type="match status" value="1"/>
</dbReference>
<feature type="domain" description="CheR-type methyltransferase" evidence="13">
    <location>
        <begin position="189"/>
        <end position="464"/>
    </location>
</feature>
<feature type="modified residue" description="4-aspartylphosphate" evidence="7">
    <location>
        <position position="1516"/>
    </location>
</feature>
<dbReference type="InterPro" id="IPR013655">
    <property type="entry name" value="PAS_fold_3"/>
</dbReference>
<dbReference type="SMART" id="SM00086">
    <property type="entry name" value="PAC"/>
    <property type="match status" value="3"/>
</dbReference>
<dbReference type="SUPFAM" id="SSF52172">
    <property type="entry name" value="CheY-like"/>
    <property type="match status" value="1"/>
</dbReference>
<dbReference type="CDD" id="cd00130">
    <property type="entry name" value="PAS"/>
    <property type="match status" value="2"/>
</dbReference>
<evidence type="ECO:0000256" key="1">
    <source>
        <dbReference type="ARBA" id="ARBA00000085"/>
    </source>
</evidence>
<dbReference type="InterPro" id="IPR029063">
    <property type="entry name" value="SAM-dependent_MTases_sf"/>
</dbReference>
<dbReference type="SUPFAM" id="SSF47384">
    <property type="entry name" value="Homodimeric domain of signal transducing histidine kinase"/>
    <property type="match status" value="1"/>
</dbReference>
<evidence type="ECO:0000259" key="9">
    <source>
        <dbReference type="PROSITE" id="PS50109"/>
    </source>
</evidence>
<feature type="domain" description="PAC" evidence="11">
    <location>
        <begin position="794"/>
        <end position="845"/>
    </location>
</feature>
<feature type="domain" description="CheB-type methylesterase" evidence="12">
    <location>
        <begin position="1"/>
        <end position="184"/>
    </location>
</feature>
<feature type="coiled-coil region" evidence="8">
    <location>
        <begin position="637"/>
        <end position="738"/>
    </location>
</feature>
<dbReference type="CDD" id="cd00082">
    <property type="entry name" value="HisKA"/>
    <property type="match status" value="1"/>
</dbReference>
<dbReference type="InterPro" id="IPR005467">
    <property type="entry name" value="His_kinase_dom"/>
</dbReference>
<keyword evidence="5" id="KW-0949">S-adenosyl-L-methionine</keyword>
<dbReference type="Pfam" id="PF00512">
    <property type="entry name" value="HisKA"/>
    <property type="match status" value="1"/>
</dbReference>
<reference evidence="14 15" key="1">
    <citation type="journal article" date="2016" name="C (Basel)">
        <title>Selective Growth of and Electricity Production by Marine Exoelectrogenic Bacteria in Self-Aggregated Hydrogel of Microbially Reduced Graphene Oxide.</title>
        <authorList>
            <person name="Yoshida N."/>
            <person name="Goto Y."/>
            <person name="Miyata Y."/>
        </authorList>
    </citation>
    <scope>NUCLEOTIDE SEQUENCE [LARGE SCALE GENOMIC DNA]</scope>
    <source>
        <strain evidence="14 15">NIT-T3</strain>
    </source>
</reference>
<dbReference type="InterPro" id="IPR022642">
    <property type="entry name" value="CheR_C"/>
</dbReference>
<dbReference type="SMART" id="SM00138">
    <property type="entry name" value="MeTrc"/>
    <property type="match status" value="1"/>
</dbReference>
<dbReference type="InterPro" id="IPR036804">
    <property type="entry name" value="CheR_N_sf"/>
</dbReference>
<dbReference type="Gene3D" id="1.10.155.10">
    <property type="entry name" value="Chemotaxis receptor methyltransferase CheR, N-terminal domain"/>
    <property type="match status" value="1"/>
</dbReference>
<dbReference type="Gene3D" id="3.30.450.20">
    <property type="entry name" value="PAS domain"/>
    <property type="match status" value="3"/>
</dbReference>
<dbReference type="Gene3D" id="3.40.50.2300">
    <property type="match status" value="1"/>
</dbReference>
<evidence type="ECO:0000259" key="10">
    <source>
        <dbReference type="PROSITE" id="PS50110"/>
    </source>
</evidence>
<dbReference type="InterPro" id="IPR003594">
    <property type="entry name" value="HATPase_dom"/>
</dbReference>
<evidence type="ECO:0000256" key="2">
    <source>
        <dbReference type="ARBA" id="ARBA00001541"/>
    </source>
</evidence>
<dbReference type="InterPro" id="IPR036890">
    <property type="entry name" value="HATPase_C_sf"/>
</dbReference>
<dbReference type="Pfam" id="PF03705">
    <property type="entry name" value="CheR_N"/>
    <property type="match status" value="1"/>
</dbReference>
<dbReference type="PROSITE" id="PS50113">
    <property type="entry name" value="PAC"/>
    <property type="match status" value="3"/>
</dbReference>
<dbReference type="InterPro" id="IPR000780">
    <property type="entry name" value="CheR_MeTrfase"/>
</dbReference>
<dbReference type="InterPro" id="IPR000700">
    <property type="entry name" value="PAS-assoc_C"/>
</dbReference>
<dbReference type="SUPFAM" id="SSF47757">
    <property type="entry name" value="Chemotaxis receptor methyltransferase CheR, N-terminal domain"/>
    <property type="match status" value="1"/>
</dbReference>
<keyword evidence="7" id="KW-0597">Phosphoprotein</keyword>
<organism evidence="14 15">
    <name type="scientific">Desulfuromonas versatilis</name>
    <dbReference type="NCBI Taxonomy" id="2802975"/>
    <lineage>
        <taxon>Bacteria</taxon>
        <taxon>Pseudomonadati</taxon>
        <taxon>Thermodesulfobacteriota</taxon>
        <taxon>Desulfuromonadia</taxon>
        <taxon>Desulfuromonadales</taxon>
        <taxon>Desulfuromonadaceae</taxon>
        <taxon>Desulfuromonas</taxon>
    </lineage>
</organism>
<dbReference type="Pfam" id="PF02518">
    <property type="entry name" value="HATPase_c"/>
    <property type="match status" value="1"/>
</dbReference>
<evidence type="ECO:0000313" key="14">
    <source>
        <dbReference type="EMBL" id="BCR04484.1"/>
    </source>
</evidence>
<dbReference type="InterPro" id="IPR011006">
    <property type="entry name" value="CheY-like_superfamily"/>
</dbReference>
<keyword evidence="4" id="KW-0808">Transferase</keyword>
<dbReference type="Gene3D" id="2.10.70.100">
    <property type="match status" value="2"/>
</dbReference>
<dbReference type="PROSITE" id="PS50122">
    <property type="entry name" value="CHEB"/>
    <property type="match status" value="1"/>
</dbReference>
<dbReference type="EMBL" id="AP024355">
    <property type="protein sequence ID" value="BCR04484.1"/>
    <property type="molecule type" value="Genomic_DNA"/>
</dbReference>
<evidence type="ECO:0000256" key="8">
    <source>
        <dbReference type="SAM" id="Coils"/>
    </source>
</evidence>
<dbReference type="Gene3D" id="3.40.50.180">
    <property type="entry name" value="Methylesterase CheB, C-terminal domain"/>
    <property type="match status" value="1"/>
</dbReference>
<dbReference type="SMART" id="SM00091">
    <property type="entry name" value="PAS"/>
    <property type="match status" value="4"/>
</dbReference>
<dbReference type="Gene3D" id="3.40.50.150">
    <property type="entry name" value="Vaccinia Virus protein VP39"/>
    <property type="match status" value="1"/>
</dbReference>
<evidence type="ECO:0008006" key="16">
    <source>
        <dbReference type="Google" id="ProtNLM"/>
    </source>
</evidence>
<reference evidence="14 15" key="2">
    <citation type="journal article" date="2021" name="Int. J. Syst. Evol. Microbiol.">
        <title>Isolation and Polyphasic Characterization of Desulfuromonas versatilis sp. Nov., an Electrogenic Bacteria Capable of Versatile Metabolism Isolated from a Graphene Oxide-Reducing Enrichment Culture.</title>
        <authorList>
            <person name="Xie L."/>
            <person name="Yoshida N."/>
            <person name="Ishii S."/>
            <person name="Meng L."/>
        </authorList>
    </citation>
    <scope>NUCLEOTIDE SEQUENCE [LARGE SCALE GENOMIC DNA]</scope>
    <source>
        <strain evidence="14 15">NIT-T3</strain>
    </source>
</reference>
<feature type="domain" description="PAC" evidence="11">
    <location>
        <begin position="921"/>
        <end position="976"/>
    </location>
</feature>
<keyword evidence="15" id="KW-1185">Reference proteome</keyword>
<dbReference type="Proteomes" id="UP001319827">
    <property type="component" value="Chromosome"/>
</dbReference>
<evidence type="ECO:0000259" key="12">
    <source>
        <dbReference type="PROSITE" id="PS50122"/>
    </source>
</evidence>
<feature type="domain" description="Histidine kinase" evidence="9">
    <location>
        <begin position="1220"/>
        <end position="1443"/>
    </location>
</feature>
<dbReference type="PROSITE" id="PS50109">
    <property type="entry name" value="HIS_KIN"/>
    <property type="match status" value="1"/>
</dbReference>
<evidence type="ECO:0000313" key="15">
    <source>
        <dbReference type="Proteomes" id="UP001319827"/>
    </source>
</evidence>
<gene>
    <name evidence="14" type="ORF">DESUT3_15530</name>
</gene>
<dbReference type="InterPro" id="IPR001610">
    <property type="entry name" value="PAC"/>
</dbReference>
<dbReference type="InterPro" id="IPR000673">
    <property type="entry name" value="Sig_transdc_resp-reg_Me-estase"/>
</dbReference>
<evidence type="ECO:0000256" key="5">
    <source>
        <dbReference type="ARBA" id="ARBA00022691"/>
    </source>
</evidence>
<proteinExistence type="predicted"/>
<feature type="domain" description="Response regulatory" evidence="10">
    <location>
        <begin position="1465"/>
        <end position="1581"/>
    </location>
</feature>
<comment type="caution">
    <text evidence="6">Lacks conserved residue(s) required for the propagation of feature annotation.</text>
</comment>
<dbReference type="Pfam" id="PF01339">
    <property type="entry name" value="CheB_methylest"/>
    <property type="match status" value="1"/>
</dbReference>
<dbReference type="PROSITE" id="PS50110">
    <property type="entry name" value="RESPONSE_REGULATORY"/>
    <property type="match status" value="1"/>
</dbReference>
<dbReference type="InterPro" id="IPR000014">
    <property type="entry name" value="PAS"/>
</dbReference>
<dbReference type="PANTHER" id="PTHR24422:SF27">
    <property type="entry name" value="PROTEIN-GLUTAMATE O-METHYLTRANSFERASE"/>
    <property type="match status" value="1"/>
</dbReference>
<dbReference type="CDD" id="cd16434">
    <property type="entry name" value="CheB-CheR_fusion"/>
    <property type="match status" value="1"/>
</dbReference>
<protein>
    <recommendedName>
        <fullName evidence="16">Signal transduction histidine kinase with CheB and CheR activity</fullName>
    </recommendedName>
</protein>
<evidence type="ECO:0000256" key="7">
    <source>
        <dbReference type="PROSITE-ProRule" id="PRU00169"/>
    </source>
</evidence>
<dbReference type="InterPro" id="IPR022641">
    <property type="entry name" value="CheR_N"/>
</dbReference>
<evidence type="ECO:0000259" key="13">
    <source>
        <dbReference type="PROSITE" id="PS50123"/>
    </source>
</evidence>
<evidence type="ECO:0000256" key="6">
    <source>
        <dbReference type="PROSITE-ProRule" id="PRU00050"/>
    </source>
</evidence>
<dbReference type="Pfam" id="PF00072">
    <property type="entry name" value="Response_reg"/>
    <property type="match status" value="1"/>
</dbReference>
<accession>A0ABN6DX95</accession>
<dbReference type="InterPro" id="IPR003661">
    <property type="entry name" value="HisK_dim/P_dom"/>
</dbReference>
<evidence type="ECO:0000259" key="11">
    <source>
        <dbReference type="PROSITE" id="PS50113"/>
    </source>
</evidence>
<dbReference type="PROSITE" id="PS50123">
    <property type="entry name" value="CHER"/>
    <property type="match status" value="1"/>
</dbReference>